<organism evidence="2 3">
    <name type="scientific">Sphingobacterium kyonggiense</name>
    <dbReference type="NCBI Taxonomy" id="714075"/>
    <lineage>
        <taxon>Bacteria</taxon>
        <taxon>Pseudomonadati</taxon>
        <taxon>Bacteroidota</taxon>
        <taxon>Sphingobacteriia</taxon>
        <taxon>Sphingobacteriales</taxon>
        <taxon>Sphingobacteriaceae</taxon>
        <taxon>Sphingobacterium</taxon>
    </lineage>
</organism>
<evidence type="ECO:0000313" key="3">
    <source>
        <dbReference type="Proteomes" id="UP001500101"/>
    </source>
</evidence>
<protein>
    <recommendedName>
        <fullName evidence="4">DUF4836 family protein</fullName>
    </recommendedName>
</protein>
<evidence type="ECO:0000313" key="2">
    <source>
        <dbReference type="EMBL" id="GAA4139190.1"/>
    </source>
</evidence>
<dbReference type="EMBL" id="BAAAZI010000006">
    <property type="protein sequence ID" value="GAA4139190.1"/>
    <property type="molecule type" value="Genomic_DNA"/>
</dbReference>
<dbReference type="RefSeq" id="WP_344674258.1">
    <property type="nucleotide sequence ID" value="NZ_BAAAZI010000006.1"/>
</dbReference>
<comment type="caution">
    <text evidence="2">The sequence shown here is derived from an EMBL/GenBank/DDBJ whole genome shotgun (WGS) entry which is preliminary data.</text>
</comment>
<feature type="coiled-coil region" evidence="1">
    <location>
        <begin position="202"/>
        <end position="239"/>
    </location>
</feature>
<gene>
    <name evidence="2" type="ORF">GCM10022216_17060</name>
</gene>
<dbReference type="Proteomes" id="UP001500101">
    <property type="component" value="Unassembled WGS sequence"/>
</dbReference>
<keyword evidence="1" id="KW-0175">Coiled coil</keyword>
<accession>A0ABP7YP63</accession>
<reference evidence="3" key="1">
    <citation type="journal article" date="2019" name="Int. J. Syst. Evol. Microbiol.">
        <title>The Global Catalogue of Microorganisms (GCM) 10K type strain sequencing project: providing services to taxonomists for standard genome sequencing and annotation.</title>
        <authorList>
            <consortium name="The Broad Institute Genomics Platform"/>
            <consortium name="The Broad Institute Genome Sequencing Center for Infectious Disease"/>
            <person name="Wu L."/>
            <person name="Ma J."/>
        </authorList>
    </citation>
    <scope>NUCLEOTIDE SEQUENCE [LARGE SCALE GENOMIC DNA]</scope>
    <source>
        <strain evidence="3">JCM 16704</strain>
    </source>
</reference>
<name>A0ABP7YP63_9SPHI</name>
<evidence type="ECO:0008006" key="4">
    <source>
        <dbReference type="Google" id="ProtNLM"/>
    </source>
</evidence>
<evidence type="ECO:0000256" key="1">
    <source>
        <dbReference type="SAM" id="Coils"/>
    </source>
</evidence>
<proteinExistence type="predicted"/>
<sequence length="680" mass="77297">MKIVKLAICLIILGIGGKLQAQDLLQRVPADAKVVMAINGKAFFKHVDVSEMNNLFKNFGFFKNVIGKKSKVTSENLEDFGIDIKSKAYVYMQITDSLQYVGSLIPLSNSSQFESLIPDTKKIENVNGLKTIYNNNKTMRVSWDNQNLYILNGIAMDNHFSRKVNQDRYGMLEESSYEDVTATDDHYDYSVVEAAPDTVVTEEWTEEELEAMEEAAKAAEEAAEQAEEATEVVESTNEVNVAVPPPAAAPPAVIVSPDDFDQVDSVLDREEYQDDYYLQYRKIRNHNDSIKNTLVAKWVNEHFTQLLSNQGNSYQSKTLQNLKDNELVRVEVKEINDFYKYYYPMDIMYSAFGTAFKFDTGIKSLASSIVVDGNTMKMVGDMEVDKELTKYYKEIYKHKLNPKFYNFLDEKALGFASININSEAYIKHLPTLVNKYYGSMGDNKVAKGLELMSTIFDVALDEKALAKVMKGDHLLVFNGVTKTKVTYTDYEYDDDYNAKEVQRTKTENVPQFMWMFSSDDTRIYQQILNLAKSEGAGTDRDGIFELKFDKSTGIVPHILIDKGIVFISNDLEKLQAIKNNQFRGKGHSEFVNMAKKNNIAVVFNTKQVPVLIDELDLPVHRSMEETVNELSQYGNFYYLNGKMKGNHLPFELGLDFPKTKSNAVSFLIDALNKISLRLND</sequence>
<keyword evidence="3" id="KW-1185">Reference proteome</keyword>